<protein>
    <recommendedName>
        <fullName evidence="1">BTB domain-containing protein</fullName>
    </recommendedName>
</protein>
<dbReference type="Pfam" id="PF00651">
    <property type="entry name" value="BTB"/>
    <property type="match status" value="1"/>
</dbReference>
<comment type="caution">
    <text evidence="2">The sequence shown here is derived from an EMBL/GenBank/DDBJ whole genome shotgun (WGS) entry which is preliminary data.</text>
</comment>
<evidence type="ECO:0000313" key="2">
    <source>
        <dbReference type="EMBL" id="CCO29456.1"/>
    </source>
</evidence>
<dbReference type="InterPro" id="IPR000210">
    <property type="entry name" value="BTB/POZ_dom"/>
</dbReference>
<dbReference type="AlphaFoldDB" id="M5BQM9"/>
<feature type="domain" description="BTB" evidence="1">
    <location>
        <begin position="23"/>
        <end position="99"/>
    </location>
</feature>
<organism evidence="2 3">
    <name type="scientific">Thanatephorus cucumeris (strain AG1-IB / isolate 7/3/14)</name>
    <name type="common">Lettuce bottom rot fungus</name>
    <name type="synonym">Rhizoctonia solani</name>
    <dbReference type="NCBI Taxonomy" id="1108050"/>
    <lineage>
        <taxon>Eukaryota</taxon>
        <taxon>Fungi</taxon>
        <taxon>Dikarya</taxon>
        <taxon>Basidiomycota</taxon>
        <taxon>Agaricomycotina</taxon>
        <taxon>Agaricomycetes</taxon>
        <taxon>Cantharellales</taxon>
        <taxon>Ceratobasidiaceae</taxon>
        <taxon>Rhizoctonia</taxon>
        <taxon>Rhizoctonia solani AG-1</taxon>
    </lineage>
</organism>
<sequence length="99" mass="11523">MYDLYPSASSSTLDARSYNFPDGDISLLVESTSFRVHRDKLVQHSHVFDDMFIVAHPDSELDDHDDEEIYQQAQDVSVRMPDTVEEWRLVFSVLYPPKE</sequence>
<name>M5BQM9_THACB</name>
<dbReference type="HOGENOM" id="CLU_2321972_0_0_1"/>
<accession>M5BQM9</accession>
<evidence type="ECO:0000259" key="1">
    <source>
        <dbReference type="PROSITE" id="PS50097"/>
    </source>
</evidence>
<reference evidence="2 3" key="1">
    <citation type="journal article" date="2013" name="J. Biotechnol.">
        <title>Establishment and interpretation of the genome sequence of the phytopathogenic fungus Rhizoctonia solani AG1-IB isolate 7/3/14.</title>
        <authorList>
            <person name="Wibberg D.W."/>
            <person name="Jelonek L.J."/>
            <person name="Rupp O.R."/>
            <person name="Hennig M.H."/>
            <person name="Eikmeyer F.E."/>
            <person name="Goesmann A.G."/>
            <person name="Hartmann A.H."/>
            <person name="Borriss R.B."/>
            <person name="Grosch R.G."/>
            <person name="Puehler A.P."/>
            <person name="Schlueter A.S."/>
        </authorList>
    </citation>
    <scope>NUCLEOTIDE SEQUENCE [LARGE SCALE GENOMIC DNA]</scope>
    <source>
        <strain evidence="3">AG1-IB / isolate 7/3/14</strain>
    </source>
</reference>
<dbReference type="PROSITE" id="PS50097">
    <property type="entry name" value="BTB"/>
    <property type="match status" value="1"/>
</dbReference>
<gene>
    <name evidence="2" type="ORF">BN14_03469</name>
</gene>
<dbReference type="EMBL" id="CAOJ01004835">
    <property type="protein sequence ID" value="CCO29456.1"/>
    <property type="molecule type" value="Genomic_DNA"/>
</dbReference>
<dbReference type="SUPFAM" id="SSF54695">
    <property type="entry name" value="POZ domain"/>
    <property type="match status" value="1"/>
</dbReference>
<dbReference type="Proteomes" id="UP000012065">
    <property type="component" value="Unassembled WGS sequence"/>
</dbReference>
<dbReference type="InterPro" id="IPR011333">
    <property type="entry name" value="SKP1/BTB/POZ_sf"/>
</dbReference>
<proteinExistence type="predicted"/>
<evidence type="ECO:0000313" key="3">
    <source>
        <dbReference type="Proteomes" id="UP000012065"/>
    </source>
</evidence>